<dbReference type="InterPro" id="IPR005331">
    <property type="entry name" value="Sulfotransferase"/>
</dbReference>
<accession>A0ABY8UG02</accession>
<feature type="region of interest" description="Disordered" evidence="1">
    <location>
        <begin position="166"/>
        <end position="190"/>
    </location>
</feature>
<protein>
    <recommendedName>
        <fullName evidence="4">Sulfotransferase</fullName>
    </recommendedName>
</protein>
<sequence>MNWLGQCRYNKTRNWNSTTCMEYSWELFRSIDEVKALWSDYFVFGFVRNPWDRAYSLYKDIVGTNHFIHKHGPRCSLAWGSFCRNPFGEFDRLVDTGCGHVEHHYGYWHMMDQYHCMVTSTGEWAVDFLGRVEHGDEDWKVVVNEMNARRLPGVPEVQYSSYGHVHKVEPGQKPPEPKKKQHTRPPPSLRMSARRSLRYVPFGQAAGGACEDPDGPYCGANEHCIDAVSQWYACDAEKFGYLPKLNATRRQQQRLR</sequence>
<dbReference type="Pfam" id="PF03567">
    <property type="entry name" value="Sulfotransfer_2"/>
    <property type="match status" value="1"/>
</dbReference>
<gene>
    <name evidence="2" type="ORF">OEZ85_006122</name>
</gene>
<dbReference type="EMBL" id="CP126218">
    <property type="protein sequence ID" value="WIA20290.1"/>
    <property type="molecule type" value="Genomic_DNA"/>
</dbReference>
<name>A0ABY8UG02_TETOB</name>
<evidence type="ECO:0000313" key="3">
    <source>
        <dbReference type="Proteomes" id="UP001244341"/>
    </source>
</evidence>
<reference evidence="2 3" key="1">
    <citation type="submission" date="2023-05" db="EMBL/GenBank/DDBJ databases">
        <title>A 100% complete, gapless, phased diploid assembly of the Scenedesmus obliquus UTEX 3031 genome.</title>
        <authorList>
            <person name="Biondi T.C."/>
            <person name="Hanschen E.R."/>
            <person name="Kwon T."/>
            <person name="Eng W."/>
            <person name="Kruse C.P.S."/>
            <person name="Koehler S.I."/>
            <person name="Kunde Y."/>
            <person name="Gleasner C.D."/>
            <person name="You Mak K.T."/>
            <person name="Polle J."/>
            <person name="Hovde B.T."/>
            <person name="Starkenburg S.R."/>
        </authorList>
    </citation>
    <scope>NUCLEOTIDE SEQUENCE [LARGE SCALE GENOMIC DNA]</scope>
    <source>
        <strain evidence="2 3">DOE0152z</strain>
    </source>
</reference>
<evidence type="ECO:0008006" key="4">
    <source>
        <dbReference type="Google" id="ProtNLM"/>
    </source>
</evidence>
<feature type="compositionally biased region" description="Basic and acidic residues" evidence="1">
    <location>
        <begin position="166"/>
        <end position="178"/>
    </location>
</feature>
<evidence type="ECO:0000313" key="2">
    <source>
        <dbReference type="EMBL" id="WIA20290.1"/>
    </source>
</evidence>
<keyword evidence="3" id="KW-1185">Reference proteome</keyword>
<organism evidence="2 3">
    <name type="scientific">Tetradesmus obliquus</name>
    <name type="common">Green alga</name>
    <name type="synonym">Acutodesmus obliquus</name>
    <dbReference type="NCBI Taxonomy" id="3088"/>
    <lineage>
        <taxon>Eukaryota</taxon>
        <taxon>Viridiplantae</taxon>
        <taxon>Chlorophyta</taxon>
        <taxon>core chlorophytes</taxon>
        <taxon>Chlorophyceae</taxon>
        <taxon>CS clade</taxon>
        <taxon>Sphaeropleales</taxon>
        <taxon>Scenedesmaceae</taxon>
        <taxon>Tetradesmus</taxon>
    </lineage>
</organism>
<dbReference type="Proteomes" id="UP001244341">
    <property type="component" value="Chromosome 11b"/>
</dbReference>
<proteinExistence type="predicted"/>
<evidence type="ECO:0000256" key="1">
    <source>
        <dbReference type="SAM" id="MobiDB-lite"/>
    </source>
</evidence>